<evidence type="ECO:0000256" key="5">
    <source>
        <dbReference type="SAM" id="MobiDB-lite"/>
    </source>
</evidence>
<dbReference type="Gene3D" id="3.40.50.300">
    <property type="entry name" value="P-loop containing nucleotide triphosphate hydrolases"/>
    <property type="match status" value="1"/>
</dbReference>
<keyword evidence="4 7" id="KW-0067">ATP-binding</keyword>
<gene>
    <name evidence="7" type="ORF">HMPREF0620_1026</name>
</gene>
<evidence type="ECO:0000256" key="3">
    <source>
        <dbReference type="ARBA" id="ARBA00022741"/>
    </source>
</evidence>
<dbReference type="AlphaFoldDB" id="E6JZH5"/>
<proteinExistence type="inferred from homology"/>
<dbReference type="GO" id="GO:0005524">
    <property type="term" value="F:ATP binding"/>
    <property type="evidence" value="ECO:0007669"/>
    <property type="project" value="UniProtKB-KW"/>
</dbReference>
<feature type="compositionally biased region" description="Low complexity" evidence="5">
    <location>
        <begin position="11"/>
        <end position="24"/>
    </location>
</feature>
<dbReference type="SUPFAM" id="SSF52540">
    <property type="entry name" value="P-loop containing nucleoside triphosphate hydrolases"/>
    <property type="match status" value="1"/>
</dbReference>
<name>E6JZH5_PARDN</name>
<protein>
    <submittedName>
        <fullName evidence="7">ABC transporter, ATP-binding protein</fullName>
    </submittedName>
</protein>
<dbReference type="InterPro" id="IPR017871">
    <property type="entry name" value="ABC_transporter-like_CS"/>
</dbReference>
<dbReference type="HOGENOM" id="CLU_000604_1_23_11"/>
<dbReference type="eggNOG" id="COG4608">
    <property type="taxonomic scope" value="Bacteria"/>
</dbReference>
<dbReference type="RefSeq" id="WP_006290500.1">
    <property type="nucleotide sequence ID" value="NZ_AP012333.1"/>
</dbReference>
<keyword evidence="2" id="KW-0813">Transport</keyword>
<keyword evidence="8" id="KW-1185">Reference proteome</keyword>
<comment type="similarity">
    <text evidence="1">Belongs to the ABC transporter superfamily.</text>
</comment>
<keyword evidence="3" id="KW-0547">Nucleotide-binding</keyword>
<dbReference type="PANTHER" id="PTHR43776">
    <property type="entry name" value="TRANSPORT ATP-BINDING PROTEIN"/>
    <property type="match status" value="1"/>
</dbReference>
<evidence type="ECO:0000313" key="7">
    <source>
        <dbReference type="EMBL" id="EFT84021.1"/>
    </source>
</evidence>
<dbReference type="SMART" id="SM00382">
    <property type="entry name" value="AAA"/>
    <property type="match status" value="1"/>
</dbReference>
<evidence type="ECO:0000313" key="8">
    <source>
        <dbReference type="Proteomes" id="UP000004946"/>
    </source>
</evidence>
<dbReference type="CDD" id="cd03257">
    <property type="entry name" value="ABC_NikE_OppD_transporters"/>
    <property type="match status" value="1"/>
</dbReference>
<accession>E6JZH5</accession>
<dbReference type="PANTHER" id="PTHR43776:SF7">
    <property type="entry name" value="D,D-DIPEPTIDE TRANSPORT ATP-BINDING PROTEIN DDPF-RELATED"/>
    <property type="match status" value="1"/>
</dbReference>
<dbReference type="PROSITE" id="PS50893">
    <property type="entry name" value="ABC_TRANSPORTER_2"/>
    <property type="match status" value="1"/>
</dbReference>
<feature type="region of interest" description="Disordered" evidence="5">
    <location>
        <begin position="1"/>
        <end position="40"/>
    </location>
</feature>
<dbReference type="InterPro" id="IPR050319">
    <property type="entry name" value="ABC_transp_ATP-bind"/>
</dbReference>
<dbReference type="GO" id="GO:0016887">
    <property type="term" value="F:ATP hydrolysis activity"/>
    <property type="evidence" value="ECO:0007669"/>
    <property type="project" value="InterPro"/>
</dbReference>
<dbReference type="InterPro" id="IPR027417">
    <property type="entry name" value="P-loop_NTPase"/>
</dbReference>
<dbReference type="PROSITE" id="PS00211">
    <property type="entry name" value="ABC_TRANSPORTER_1"/>
    <property type="match status" value="1"/>
</dbReference>
<feature type="compositionally biased region" description="Basic and acidic residues" evidence="5">
    <location>
        <begin position="25"/>
        <end position="40"/>
    </location>
</feature>
<sequence>MSMNKTDAENDGNTVNGRNGVGTVKEADAGNGEKEAGRPLLEVKEIGKRYAGSSQPAVDRISFRLFPGQALALVGESGSGKSTTLRLALGLDQADQGQVFFEGRSLDQPAVSSDLKAQTGLVFQNPFTSLNPRWTVASIVSEPLLIKRRGERRMGKEEVRARVLQALTQVSLDPRDFLGRFPQDLSGGQAQRVAMARALVRHPRLFVADEPVSAVDVGGRLSVVRAFQGLKEEGKSLLLVLHDLGIAQQLADRIMVMRQGRLVEEGTAEDVIGHPRQAYTRQLLAAAEW</sequence>
<dbReference type="GO" id="GO:0055085">
    <property type="term" value="P:transmembrane transport"/>
    <property type="evidence" value="ECO:0007669"/>
    <property type="project" value="UniProtKB-ARBA"/>
</dbReference>
<comment type="caution">
    <text evidence="7">The sequence shown here is derived from an EMBL/GenBank/DDBJ whole genome shotgun (WGS) entry which is preliminary data.</text>
</comment>
<dbReference type="InterPro" id="IPR003439">
    <property type="entry name" value="ABC_transporter-like_ATP-bd"/>
</dbReference>
<dbReference type="Pfam" id="PF00005">
    <property type="entry name" value="ABC_tran"/>
    <property type="match status" value="1"/>
</dbReference>
<organism evidence="7 8">
    <name type="scientific">Parascardovia denticolens DSM 10105 = JCM 12538</name>
    <dbReference type="NCBI Taxonomy" id="864564"/>
    <lineage>
        <taxon>Bacteria</taxon>
        <taxon>Bacillati</taxon>
        <taxon>Actinomycetota</taxon>
        <taxon>Actinomycetes</taxon>
        <taxon>Bifidobacteriales</taxon>
        <taxon>Bifidobacteriaceae</taxon>
        <taxon>Parascardovia</taxon>
    </lineage>
</organism>
<dbReference type="InterPro" id="IPR003593">
    <property type="entry name" value="AAA+_ATPase"/>
</dbReference>
<feature type="domain" description="ABC transporter" evidence="6">
    <location>
        <begin position="41"/>
        <end position="284"/>
    </location>
</feature>
<dbReference type="EMBL" id="AEON01000001">
    <property type="protein sequence ID" value="EFT84021.1"/>
    <property type="molecule type" value="Genomic_DNA"/>
</dbReference>
<evidence type="ECO:0000259" key="6">
    <source>
        <dbReference type="PROSITE" id="PS50893"/>
    </source>
</evidence>
<reference evidence="7 8" key="1">
    <citation type="submission" date="2010-12" db="EMBL/GenBank/DDBJ databases">
        <authorList>
            <person name="Muzny D."/>
            <person name="Qin X."/>
            <person name="Buhay C."/>
            <person name="Dugan-Rocha S."/>
            <person name="Ding Y."/>
            <person name="Chen G."/>
            <person name="Hawes A."/>
            <person name="Holder M."/>
            <person name="Jhangiani S."/>
            <person name="Johnson A."/>
            <person name="Khan Z."/>
            <person name="Li Z."/>
            <person name="Liu W."/>
            <person name="Liu X."/>
            <person name="Perez L."/>
            <person name="Shen H."/>
            <person name="Wang Q."/>
            <person name="Watt J."/>
            <person name="Xi L."/>
            <person name="Xin Y."/>
            <person name="Zhou J."/>
            <person name="Deng J."/>
            <person name="Jiang H."/>
            <person name="Liu Y."/>
            <person name="Qu J."/>
            <person name="Song X.-Z."/>
            <person name="Zhang L."/>
            <person name="Villasana D."/>
            <person name="Johnson A."/>
            <person name="Liu J."/>
            <person name="Liyanage D."/>
            <person name="Lorensuhewa L."/>
            <person name="Robinson T."/>
            <person name="Song A."/>
            <person name="Song B.-B."/>
            <person name="Dinh H."/>
            <person name="Thornton R."/>
            <person name="Coyle M."/>
            <person name="Francisco L."/>
            <person name="Jackson L."/>
            <person name="Javaid M."/>
            <person name="Korchina V."/>
            <person name="Kovar C."/>
            <person name="Mata R."/>
            <person name="Mathew T."/>
            <person name="Ngo R."/>
            <person name="Nguyen L."/>
            <person name="Nguyen N."/>
            <person name="Okwuonu G."/>
            <person name="Ongeri F."/>
            <person name="Pham C."/>
            <person name="Simmons D."/>
            <person name="Wilczek-Boney K."/>
            <person name="Hale W."/>
            <person name="Jakkamsetti A."/>
            <person name="Pham P."/>
            <person name="Ruth R."/>
            <person name="San Lucas F."/>
            <person name="Warren J."/>
            <person name="Zhang J."/>
            <person name="Zhao Z."/>
            <person name="Zhou C."/>
            <person name="Zhu D."/>
            <person name="Lee S."/>
            <person name="Bess C."/>
            <person name="Blankenburg K."/>
            <person name="Forbes L."/>
            <person name="Fu Q."/>
            <person name="Gubbala S."/>
            <person name="Hirani K."/>
            <person name="Jayaseelan J.C."/>
            <person name="Lara F."/>
            <person name="Munidasa M."/>
            <person name="Palculict T."/>
            <person name="Patil S."/>
            <person name="Pu L.-L."/>
            <person name="Saada N."/>
            <person name="Tang L."/>
            <person name="Weissenberger G."/>
            <person name="Zhu Y."/>
            <person name="Hemphill L."/>
            <person name="Shang Y."/>
            <person name="Youmans B."/>
            <person name="Ayvaz T."/>
            <person name="Ross M."/>
            <person name="Santibanez J."/>
            <person name="Aqrawi P."/>
            <person name="Gross S."/>
            <person name="Joshi V."/>
            <person name="Fowler G."/>
            <person name="Nazareth L."/>
            <person name="Reid J."/>
            <person name="Worley K."/>
            <person name="Petrosino J."/>
            <person name="Highlander S."/>
            <person name="Gibbs R."/>
        </authorList>
    </citation>
    <scope>NUCLEOTIDE SEQUENCE [LARGE SCALE GENOMIC DNA]</scope>
    <source>
        <strain evidence="7 8">DSM 10105</strain>
    </source>
</reference>
<evidence type="ECO:0000256" key="4">
    <source>
        <dbReference type="ARBA" id="ARBA00022840"/>
    </source>
</evidence>
<evidence type="ECO:0000256" key="1">
    <source>
        <dbReference type="ARBA" id="ARBA00005417"/>
    </source>
</evidence>
<dbReference type="Proteomes" id="UP000004946">
    <property type="component" value="Chromosome"/>
</dbReference>
<evidence type="ECO:0000256" key="2">
    <source>
        <dbReference type="ARBA" id="ARBA00022448"/>
    </source>
</evidence>